<dbReference type="InterPro" id="IPR001048">
    <property type="entry name" value="Asp/Glu/Uridylate_kinase"/>
</dbReference>
<dbReference type="EMBL" id="SJLU01000012">
    <property type="protein sequence ID" value="TBX89687.1"/>
    <property type="molecule type" value="Genomic_DNA"/>
</dbReference>
<evidence type="ECO:0000313" key="6">
    <source>
        <dbReference type="Proteomes" id="UP000291866"/>
    </source>
</evidence>
<dbReference type="GO" id="GO:0008804">
    <property type="term" value="F:carbamate kinase activity"/>
    <property type="evidence" value="ECO:0007669"/>
    <property type="project" value="InterPro"/>
</dbReference>
<organism evidence="5 6">
    <name type="scientific">Rhizobium leguminosarum bv. viciae</name>
    <dbReference type="NCBI Taxonomy" id="387"/>
    <lineage>
        <taxon>Bacteria</taxon>
        <taxon>Pseudomonadati</taxon>
        <taxon>Pseudomonadota</taxon>
        <taxon>Alphaproteobacteria</taxon>
        <taxon>Hyphomicrobiales</taxon>
        <taxon>Rhizobiaceae</taxon>
        <taxon>Rhizobium/Agrobacterium group</taxon>
        <taxon>Rhizobium</taxon>
    </lineage>
</organism>
<dbReference type="PANTHER" id="PTHR30409">
    <property type="entry name" value="CARBAMATE KINASE"/>
    <property type="match status" value="1"/>
</dbReference>
<protein>
    <recommendedName>
        <fullName evidence="4">Aspartate/glutamate/uridylate kinase domain-containing protein</fullName>
    </recommendedName>
</protein>
<dbReference type="GO" id="GO:0019546">
    <property type="term" value="P:L-arginine deiminase pathway"/>
    <property type="evidence" value="ECO:0007669"/>
    <property type="project" value="TreeGrafter"/>
</dbReference>
<dbReference type="InterPro" id="IPR003964">
    <property type="entry name" value="Carb_kinase"/>
</dbReference>
<gene>
    <name evidence="5" type="ORF">E0H31_22900</name>
</gene>
<keyword evidence="2" id="KW-0808">Transferase</keyword>
<dbReference type="GO" id="GO:0005829">
    <property type="term" value="C:cytosol"/>
    <property type="evidence" value="ECO:0007669"/>
    <property type="project" value="TreeGrafter"/>
</dbReference>
<dbReference type="Proteomes" id="UP000291866">
    <property type="component" value="Unassembled WGS sequence"/>
</dbReference>
<sequence length="87" mass="9091">MLLLTDVDAVYLDYGAPKARAVGRAAPETIDEQHFSAGSMGPKVAAAIQFARNTGRKAAIGKLEDAAAIIRGERGTLFDPQSSGTES</sequence>
<evidence type="ECO:0000256" key="2">
    <source>
        <dbReference type="ARBA" id="ARBA00022679"/>
    </source>
</evidence>
<evidence type="ECO:0000256" key="1">
    <source>
        <dbReference type="ARBA" id="ARBA00011066"/>
    </source>
</evidence>
<comment type="similarity">
    <text evidence="1">Belongs to the carbamate kinase family.</text>
</comment>
<proteinExistence type="inferred from homology"/>
<accession>A0A8G2MR26</accession>
<feature type="domain" description="Aspartate/glutamate/uridylate kinase" evidence="4">
    <location>
        <begin position="1"/>
        <end position="60"/>
    </location>
</feature>
<evidence type="ECO:0000256" key="3">
    <source>
        <dbReference type="ARBA" id="ARBA00022777"/>
    </source>
</evidence>
<dbReference type="Pfam" id="PF00696">
    <property type="entry name" value="AA_kinase"/>
    <property type="match status" value="1"/>
</dbReference>
<dbReference type="Gene3D" id="3.40.1160.10">
    <property type="entry name" value="Acetylglutamate kinase-like"/>
    <property type="match status" value="1"/>
</dbReference>
<keyword evidence="3" id="KW-0418">Kinase</keyword>
<dbReference type="PANTHER" id="PTHR30409:SF1">
    <property type="entry name" value="CARBAMATE KINASE-RELATED"/>
    <property type="match status" value="1"/>
</dbReference>
<name>A0A8G2MR26_RHILV</name>
<comment type="caution">
    <text evidence="5">The sequence shown here is derived from an EMBL/GenBank/DDBJ whole genome shotgun (WGS) entry which is preliminary data.</text>
</comment>
<dbReference type="AlphaFoldDB" id="A0A8G2MR26"/>
<evidence type="ECO:0000313" key="5">
    <source>
        <dbReference type="EMBL" id="TBX89687.1"/>
    </source>
</evidence>
<reference evidence="5 6" key="1">
    <citation type="submission" date="2019-02" db="EMBL/GenBank/DDBJ databases">
        <title>The competitiveness to form nodules shapes the capacities of Rhizobium leguminosarum sv viciae communities to promote symbiosis with specific hosts.</title>
        <authorList>
            <person name="Boivin S."/>
            <person name="Lepetit M."/>
        </authorList>
    </citation>
    <scope>NUCLEOTIDE SEQUENCE [LARGE SCALE GENOMIC DNA]</scope>
    <source>
        <strain evidence="5 6">SPF4F3</strain>
    </source>
</reference>
<dbReference type="InterPro" id="IPR036393">
    <property type="entry name" value="AceGlu_kinase-like_sf"/>
</dbReference>
<evidence type="ECO:0000259" key="4">
    <source>
        <dbReference type="Pfam" id="PF00696"/>
    </source>
</evidence>
<dbReference type="SUPFAM" id="SSF53633">
    <property type="entry name" value="Carbamate kinase-like"/>
    <property type="match status" value="1"/>
</dbReference>